<name>A0AAV2VSS4_9VIBR</name>
<sequence length="145" mass="16038">MSTFDEIIQLMENSGEEIESSSPASEDIILEVEQTLGVEFPVCYKQFLAKFGCLSFDGEEFYGITTSGTKATSLPSVYFATLSSRKRGDISNEMIKIQSSGYGPNICIDVSKDCKGAVYEVPLSFKRDKEKINCPTLSLSIFIQK</sequence>
<reference evidence="2 3" key="1">
    <citation type="journal article" date="2013" name="ISME J.">
        <title>Comparative genomics of pathogenic lineages of Vibrio nigripulchritudo identifies virulence-associated traits.</title>
        <authorList>
            <person name="Goudenege D."/>
            <person name="Labreuche Y."/>
            <person name="Krin E."/>
            <person name="Ansquer D."/>
            <person name="Mangenot S."/>
            <person name="Calteau A."/>
            <person name="Medigue C."/>
            <person name="Mazel D."/>
            <person name="Polz M.F."/>
            <person name="Le Roux F."/>
        </authorList>
    </citation>
    <scope>NUCLEOTIDE SEQUENCE [LARGE SCALE GENOMIC DNA]</scope>
    <source>
        <strain evidence="2 3">SOn1</strain>
    </source>
</reference>
<feature type="domain" description="Knr4/Smi1-like" evidence="1">
    <location>
        <begin position="23"/>
        <end position="145"/>
    </location>
</feature>
<dbReference type="InterPro" id="IPR037883">
    <property type="entry name" value="Knr4/Smi1-like_sf"/>
</dbReference>
<comment type="caution">
    <text evidence="2">The sequence shown here is derived from an EMBL/GenBank/DDBJ whole genome shotgun (WGS) entry which is preliminary data.</text>
</comment>
<organism evidence="2 3">
    <name type="scientific">Vibrio nigripulchritudo SOn1</name>
    <dbReference type="NCBI Taxonomy" id="1238450"/>
    <lineage>
        <taxon>Bacteria</taxon>
        <taxon>Pseudomonadati</taxon>
        <taxon>Pseudomonadota</taxon>
        <taxon>Gammaproteobacteria</taxon>
        <taxon>Vibrionales</taxon>
        <taxon>Vibrionaceae</taxon>
        <taxon>Vibrio</taxon>
    </lineage>
</organism>
<dbReference type="SUPFAM" id="SSF160631">
    <property type="entry name" value="SMI1/KNR4-like"/>
    <property type="match status" value="1"/>
</dbReference>
<protein>
    <submittedName>
        <fullName evidence="2">Cell wall assembly/cell proliferation coordinating protein, KNR4-like protein</fullName>
    </submittedName>
</protein>
<evidence type="ECO:0000313" key="3">
    <source>
        <dbReference type="Proteomes" id="UP000018211"/>
    </source>
</evidence>
<evidence type="ECO:0000313" key="2">
    <source>
        <dbReference type="EMBL" id="CCO47721.1"/>
    </source>
</evidence>
<dbReference type="EMBL" id="CAOF01000125">
    <property type="protein sequence ID" value="CCO47721.1"/>
    <property type="molecule type" value="Genomic_DNA"/>
</dbReference>
<dbReference type="InterPro" id="IPR018958">
    <property type="entry name" value="Knr4/Smi1-like_dom"/>
</dbReference>
<dbReference type="SMART" id="SM00860">
    <property type="entry name" value="SMI1_KNR4"/>
    <property type="match status" value="1"/>
</dbReference>
<accession>A0AAV2VSS4</accession>
<dbReference type="Gene3D" id="3.40.1580.10">
    <property type="entry name" value="SMI1/KNR4-like"/>
    <property type="match status" value="1"/>
</dbReference>
<dbReference type="Pfam" id="PF14568">
    <property type="entry name" value="SUKH_6"/>
    <property type="match status" value="1"/>
</dbReference>
<dbReference type="Proteomes" id="UP000018211">
    <property type="component" value="Unassembled WGS sequence"/>
</dbReference>
<dbReference type="RefSeq" id="WP_022612425.1">
    <property type="nucleotide sequence ID" value="NZ_LK391965.1"/>
</dbReference>
<gene>
    <name evidence="2" type="ORF">VIBNISOn1_340036</name>
</gene>
<dbReference type="AlphaFoldDB" id="A0AAV2VSS4"/>
<proteinExistence type="predicted"/>
<evidence type="ECO:0000259" key="1">
    <source>
        <dbReference type="SMART" id="SM00860"/>
    </source>
</evidence>